<gene>
    <name evidence="1" type="ORF">MAR_003674</name>
</gene>
<organism evidence="1 2">
    <name type="scientific">Mya arenaria</name>
    <name type="common">Soft-shell clam</name>
    <dbReference type="NCBI Taxonomy" id="6604"/>
    <lineage>
        <taxon>Eukaryota</taxon>
        <taxon>Metazoa</taxon>
        <taxon>Spiralia</taxon>
        <taxon>Lophotrochozoa</taxon>
        <taxon>Mollusca</taxon>
        <taxon>Bivalvia</taxon>
        <taxon>Autobranchia</taxon>
        <taxon>Heteroconchia</taxon>
        <taxon>Euheterodonta</taxon>
        <taxon>Imparidentia</taxon>
        <taxon>Neoheterodontei</taxon>
        <taxon>Myida</taxon>
        <taxon>Myoidea</taxon>
        <taxon>Myidae</taxon>
        <taxon>Mya</taxon>
    </lineage>
</organism>
<evidence type="ECO:0000313" key="1">
    <source>
        <dbReference type="EMBL" id="WAR30106.1"/>
    </source>
</evidence>
<protein>
    <submittedName>
        <fullName evidence="1">Uncharacterized protein</fullName>
    </submittedName>
</protein>
<proteinExistence type="predicted"/>
<sequence length="78" mass="8960">MAQTRTGNLCSPYIVGVSRFTVESPRPFPAFTDGAEHYRCSWQHLRNTSRNSKRERYTCFSVSIKIAQRDTDSTARTN</sequence>
<accession>A0ABY7GAW3</accession>
<dbReference type="Proteomes" id="UP001164746">
    <property type="component" value="Chromosome 16"/>
</dbReference>
<name>A0ABY7GAW3_MYAAR</name>
<dbReference type="EMBL" id="CP111027">
    <property type="protein sequence ID" value="WAR30106.1"/>
    <property type="molecule type" value="Genomic_DNA"/>
</dbReference>
<reference evidence="1" key="1">
    <citation type="submission" date="2022-11" db="EMBL/GenBank/DDBJ databases">
        <title>Centuries of genome instability and evolution in soft-shell clam transmissible cancer (bioRxiv).</title>
        <authorList>
            <person name="Hart S.F.M."/>
            <person name="Yonemitsu M.A."/>
            <person name="Giersch R.M."/>
            <person name="Beal B.F."/>
            <person name="Arriagada G."/>
            <person name="Davis B.W."/>
            <person name="Ostrander E.A."/>
            <person name="Goff S.P."/>
            <person name="Metzger M.J."/>
        </authorList>
    </citation>
    <scope>NUCLEOTIDE SEQUENCE</scope>
    <source>
        <strain evidence="1">MELC-2E11</strain>
        <tissue evidence="1">Siphon/mantle</tissue>
    </source>
</reference>
<keyword evidence="2" id="KW-1185">Reference proteome</keyword>
<evidence type="ECO:0000313" key="2">
    <source>
        <dbReference type="Proteomes" id="UP001164746"/>
    </source>
</evidence>